<dbReference type="GO" id="GO:0106310">
    <property type="term" value="F:protein serine kinase activity"/>
    <property type="evidence" value="ECO:0007669"/>
    <property type="project" value="UniProtKB-UniRule"/>
</dbReference>
<dbReference type="Gene3D" id="3.40.50.300">
    <property type="entry name" value="P-loop containing nucleotide triphosphate hydrolases"/>
    <property type="match status" value="1"/>
</dbReference>
<evidence type="ECO:0000313" key="12">
    <source>
        <dbReference type="Proteomes" id="UP000028488"/>
    </source>
</evidence>
<dbReference type="GO" id="GO:0004674">
    <property type="term" value="F:protein serine/threonine kinase activity"/>
    <property type="evidence" value="ECO:0007669"/>
    <property type="project" value="UniProtKB-UniRule"/>
</dbReference>
<evidence type="ECO:0000256" key="1">
    <source>
        <dbReference type="ARBA" id="ARBA00022527"/>
    </source>
</evidence>
<dbReference type="GO" id="GO:0046872">
    <property type="term" value="F:metal ion binding"/>
    <property type="evidence" value="ECO:0007669"/>
    <property type="project" value="UniProtKB-UniRule"/>
</dbReference>
<dbReference type="Pfam" id="PF25873">
    <property type="entry name" value="WHD_MalT"/>
    <property type="match status" value="1"/>
</dbReference>
<dbReference type="EMBL" id="CP008947">
    <property type="protein sequence ID" value="AII04008.1"/>
    <property type="molecule type" value="Genomic_DNA"/>
</dbReference>
<keyword evidence="2 7" id="KW-0808">Transferase</keyword>
<evidence type="ECO:0000256" key="2">
    <source>
        <dbReference type="ARBA" id="ARBA00022679"/>
    </source>
</evidence>
<dbReference type="InterPro" id="IPR011990">
    <property type="entry name" value="TPR-like_helical_dom_sf"/>
</dbReference>
<dbReference type="InterPro" id="IPR008271">
    <property type="entry name" value="Ser/Thr_kinase_AS"/>
</dbReference>
<dbReference type="PROSITE" id="PS00108">
    <property type="entry name" value="PROTEIN_KINASE_ST"/>
    <property type="match status" value="1"/>
</dbReference>
<feature type="region of interest" description="Disordered" evidence="9">
    <location>
        <begin position="334"/>
        <end position="353"/>
    </location>
</feature>
<dbReference type="SMART" id="SM00220">
    <property type="entry name" value="S_TKc"/>
    <property type="match status" value="1"/>
</dbReference>
<accession>A0A076EG25</accession>
<feature type="compositionally biased region" description="Polar residues" evidence="9">
    <location>
        <begin position="336"/>
        <end position="345"/>
    </location>
</feature>
<dbReference type="PROSITE" id="PS00107">
    <property type="entry name" value="PROTEIN_KINASE_ATP"/>
    <property type="match status" value="1"/>
</dbReference>
<keyword evidence="3" id="KW-0677">Repeat</keyword>
<dbReference type="PANTHER" id="PTHR43289:SF6">
    <property type="entry name" value="SERINE_THREONINE-PROTEIN KINASE NEKL-3"/>
    <property type="match status" value="1"/>
</dbReference>
<dbReference type="InterPro" id="IPR000719">
    <property type="entry name" value="Prot_kinase_dom"/>
</dbReference>
<evidence type="ECO:0000256" key="7">
    <source>
        <dbReference type="PIRNR" id="PIRNR000574"/>
    </source>
</evidence>
<keyword evidence="4 7" id="KW-0547">Nucleotide-binding</keyword>
<comment type="similarity">
    <text evidence="7">Belongs to the protein kinase superfamily.</text>
</comment>
<dbReference type="Gene3D" id="1.10.510.10">
    <property type="entry name" value="Transferase(Phosphotransferase) domain 1"/>
    <property type="match status" value="1"/>
</dbReference>
<dbReference type="RefSeq" id="WP_128638695.1">
    <property type="nucleotide sequence ID" value="NZ_CP008947.1"/>
</dbReference>
<dbReference type="InterPro" id="IPR011009">
    <property type="entry name" value="Kinase-like_dom_sf"/>
</dbReference>
<reference evidence="11 12" key="1">
    <citation type="submission" date="2014-07" db="EMBL/GenBank/DDBJ databases">
        <title>Genome Sequence of Rhodococcus opacus Strain R7, a Biodegrader of Mono- and Polycyclic Aromatic Hydrocarbons.</title>
        <authorList>
            <person name="Di Gennaro P."/>
            <person name="Zampolli J."/>
            <person name="Presti I."/>
            <person name="Cappelletti M."/>
            <person name="D'Ursi P."/>
            <person name="Orro A."/>
            <person name="Mezzelani A."/>
            <person name="Milanesi L."/>
        </authorList>
    </citation>
    <scope>NUCLEOTIDE SEQUENCE [LARGE SCALE GENOMIC DNA]</scope>
    <source>
        <strain evidence="11 12">R7</strain>
    </source>
</reference>
<dbReference type="InterPro" id="IPR017441">
    <property type="entry name" value="Protein_kinase_ATP_BS"/>
</dbReference>
<keyword evidence="5 7" id="KW-0418">Kinase</keyword>
<dbReference type="eggNOG" id="COG2909">
    <property type="taxonomic scope" value="Bacteria"/>
</dbReference>
<evidence type="ECO:0000256" key="6">
    <source>
        <dbReference type="ARBA" id="ARBA00022840"/>
    </source>
</evidence>
<comment type="catalytic activity">
    <reaction evidence="7">
        <text>L-threonyl-[protein] + ATP = O-phospho-L-threonyl-[protein] + ADP + H(+)</text>
        <dbReference type="Rhea" id="RHEA:46608"/>
        <dbReference type="Rhea" id="RHEA-COMP:11060"/>
        <dbReference type="Rhea" id="RHEA-COMP:11605"/>
        <dbReference type="ChEBI" id="CHEBI:15378"/>
        <dbReference type="ChEBI" id="CHEBI:30013"/>
        <dbReference type="ChEBI" id="CHEBI:30616"/>
        <dbReference type="ChEBI" id="CHEBI:61977"/>
        <dbReference type="ChEBI" id="CHEBI:456216"/>
        <dbReference type="EC" id="2.7.11.1"/>
    </reaction>
</comment>
<dbReference type="InterPro" id="IPR056884">
    <property type="entry name" value="NPHP3-like_N"/>
</dbReference>
<dbReference type="AlphaFoldDB" id="A0A076EG25"/>
<evidence type="ECO:0000259" key="10">
    <source>
        <dbReference type="PROSITE" id="PS50011"/>
    </source>
</evidence>
<dbReference type="Gene3D" id="1.25.40.10">
    <property type="entry name" value="Tetratricopeptide repeat domain"/>
    <property type="match status" value="1"/>
</dbReference>
<dbReference type="Gene3D" id="3.30.200.20">
    <property type="entry name" value="Phosphorylase Kinase, domain 1"/>
    <property type="match status" value="1"/>
</dbReference>
<keyword evidence="6 7" id="KW-0067">ATP-binding</keyword>
<dbReference type="Proteomes" id="UP000028488">
    <property type="component" value="Chromosome"/>
</dbReference>
<evidence type="ECO:0000313" key="11">
    <source>
        <dbReference type="EMBL" id="AII04008.1"/>
    </source>
</evidence>
<dbReference type="InterPro" id="IPR059106">
    <property type="entry name" value="WHD_MalT"/>
</dbReference>
<dbReference type="PANTHER" id="PTHR43289">
    <property type="entry name" value="MITOGEN-ACTIVATED PROTEIN KINASE KINASE KINASE 20-RELATED"/>
    <property type="match status" value="1"/>
</dbReference>
<feature type="domain" description="Protein kinase" evidence="10">
    <location>
        <begin position="26"/>
        <end position="292"/>
    </location>
</feature>
<evidence type="ECO:0000256" key="9">
    <source>
        <dbReference type="SAM" id="MobiDB-lite"/>
    </source>
</evidence>
<dbReference type="PIRSF" id="PIRSF000574">
    <property type="entry name" value="Ser/Thr_PK_PknK_prd"/>
    <property type="match status" value="1"/>
</dbReference>
<feature type="binding site" evidence="8">
    <location>
        <position position="55"/>
    </location>
    <ligand>
        <name>ATP</name>
        <dbReference type="ChEBI" id="CHEBI:30616"/>
    </ligand>
</feature>
<dbReference type="PROSITE" id="PS50011">
    <property type="entry name" value="PROTEIN_KINASE_DOM"/>
    <property type="match status" value="1"/>
</dbReference>
<dbReference type="CDD" id="cd14014">
    <property type="entry name" value="STKc_PknB_like"/>
    <property type="match status" value="1"/>
</dbReference>
<evidence type="ECO:0000256" key="8">
    <source>
        <dbReference type="PROSITE-ProRule" id="PRU10141"/>
    </source>
</evidence>
<evidence type="ECO:0000256" key="4">
    <source>
        <dbReference type="ARBA" id="ARBA00022741"/>
    </source>
</evidence>
<dbReference type="SUPFAM" id="SSF56112">
    <property type="entry name" value="Protein kinase-like (PK-like)"/>
    <property type="match status" value="1"/>
</dbReference>
<sequence length="1171" mass="127379">MMDPDGSAPIRGAYPTLKAELEAEGFGEVEVVGRGGFGVVFRCREPSLDRVVAVKVLGSGLDEENRARFLREQRAMGQLSGHPNIVNVLRIGETRSGLPFIVMQYHQCDSLEAAIRGHGPTGWESAIRIAVKLAGALETVHRAGILHRDVKPGNILLTDYGEPQLSDFGIARIEGGFETDSGALTGSPAYTAPEVLSGESPSVASDIYGLGATLFSLITGHAAFERRSGEQIVAQFLRITAEQAPRLPSAGIPADVRAAIETAMARDPGARPCTAAEFGNLFREVERRHDLVVDEMAISTRAERPPVRSVQERATGTVSYVPTETHAASLPEAVGSSLQPPSASTKYRPPTPTRALVPRSRLAGQLRDASRRRLILIHAPAGFGKSTLAAQWRDTLISSGVAVAWLSIDSDDNNVVWFLSHLTESIRTVRPDLAAELGQILEERGNQADRYVLTTLINEIHERGELLTVVIDDWHRATDAATIAAMGFLLDHGCHHLQVLVTSRSQSGLPLSRMRVRDELVELDAAALRFDLDESREFLVDMCGLTLEQGEISDLRDSTEGWVAALQLASLSLRGRDDPAEFISHLSGRHRGIGEYLAENVLSALEPDLLEFMLATSVTERLCGDLAAVLARVDDGQALLEHIEERDLFLRALDDEREWFRYHHLFADFLRRRMQRDHPARIAELHRTASQWFAAHDLLSEAVGQALAAGDRELAADLVDARGLALIEHSQLASVLGLIDKVPRALAADRPHLQLALAWAHVLLHHDHTIVEESLRSLDACIADLPAADTTTADLRVDAALVRGVADLFGDRIDGLTELVSDCLDRQKTLRPFVLAAASNVASYEAIHRFDFDAAQRWQEWGAPFHARTTGPFTGVYGHCFSGIAANEMLRVEEAERYFRLAYGLAREAGGLHSYSTRLASAMLGDLLYERGELDEAERLLDESYQLGSEGGVVDFMLVTFGTGSRIKAIRGDITAAAQRLDDGAQIAAELVLPRLAARIGNERTRLGLSAADPAQHLTEGDLDTPAPVPDLVDGIVEVTAELEEDSAIRRLMAEKSLPSALDARERAAALVERIATQARPRALLRARLLHVVSVLVAGDEQEALDALIPLAAQCASLGVIRLLCDEGPPMMHLVARLRDIQTQRPRPSRGPAISEEFLSSVLAAEASAGG</sequence>
<dbReference type="Pfam" id="PF24883">
    <property type="entry name" value="NPHP3_N"/>
    <property type="match status" value="1"/>
</dbReference>
<evidence type="ECO:0000256" key="5">
    <source>
        <dbReference type="ARBA" id="ARBA00022777"/>
    </source>
</evidence>
<name>A0A076EG25_RHOOP</name>
<organism evidence="11 12">
    <name type="scientific">Rhodococcus opacus</name>
    <name type="common">Nocardia opaca</name>
    <dbReference type="NCBI Taxonomy" id="37919"/>
    <lineage>
        <taxon>Bacteria</taxon>
        <taxon>Bacillati</taxon>
        <taxon>Actinomycetota</taxon>
        <taxon>Actinomycetes</taxon>
        <taxon>Mycobacteriales</taxon>
        <taxon>Nocardiaceae</taxon>
        <taxon>Rhodococcus</taxon>
    </lineage>
</organism>
<comment type="catalytic activity">
    <reaction evidence="7">
        <text>L-seryl-[protein] + ATP = O-phospho-L-seryl-[protein] + ADP + H(+)</text>
        <dbReference type="Rhea" id="RHEA:17989"/>
        <dbReference type="Rhea" id="RHEA-COMP:9863"/>
        <dbReference type="Rhea" id="RHEA-COMP:11604"/>
        <dbReference type="ChEBI" id="CHEBI:15378"/>
        <dbReference type="ChEBI" id="CHEBI:29999"/>
        <dbReference type="ChEBI" id="CHEBI:30616"/>
        <dbReference type="ChEBI" id="CHEBI:83421"/>
        <dbReference type="ChEBI" id="CHEBI:456216"/>
        <dbReference type="EC" id="2.7.11.1"/>
    </reaction>
</comment>
<dbReference type="GO" id="GO:0005524">
    <property type="term" value="F:ATP binding"/>
    <property type="evidence" value="ECO:0007669"/>
    <property type="project" value="UniProtKB-UniRule"/>
</dbReference>
<dbReference type="EC" id="2.7.11.1" evidence="7"/>
<gene>
    <name evidence="11" type="ORF">EP51_05060</name>
</gene>
<dbReference type="eggNOG" id="COG0515">
    <property type="taxonomic scope" value="Bacteria"/>
</dbReference>
<dbReference type="InterPro" id="IPR027417">
    <property type="entry name" value="P-loop_NTPase"/>
</dbReference>
<protein>
    <recommendedName>
        <fullName evidence="7">Serine/threonine-protein kinase PknK</fullName>
        <ecNumber evidence="7">2.7.11.1</ecNumber>
    </recommendedName>
    <alternativeName>
        <fullName evidence="7">Protein kinase K</fullName>
    </alternativeName>
</protein>
<proteinExistence type="inferred from homology"/>
<dbReference type="Pfam" id="PF17874">
    <property type="entry name" value="TPR_MalT"/>
    <property type="match status" value="1"/>
</dbReference>
<evidence type="ECO:0000256" key="3">
    <source>
        <dbReference type="ARBA" id="ARBA00022737"/>
    </source>
</evidence>
<keyword evidence="1 7" id="KW-0723">Serine/threonine-protein kinase</keyword>
<dbReference type="SUPFAM" id="SSF48452">
    <property type="entry name" value="TPR-like"/>
    <property type="match status" value="1"/>
</dbReference>
<dbReference type="InterPro" id="IPR016236">
    <property type="entry name" value="Ser/Thr_kinase_PknK_prd"/>
</dbReference>
<dbReference type="Pfam" id="PF00069">
    <property type="entry name" value="Pkinase"/>
    <property type="match status" value="1"/>
</dbReference>
<dbReference type="InterPro" id="IPR041617">
    <property type="entry name" value="TPR_MalT"/>
</dbReference>
<dbReference type="SUPFAM" id="SSF52540">
    <property type="entry name" value="P-loop containing nucleoside triphosphate hydrolases"/>
    <property type="match status" value="1"/>
</dbReference>